<evidence type="ECO:0000256" key="9">
    <source>
        <dbReference type="SAM" id="Phobius"/>
    </source>
</evidence>
<feature type="region of interest" description="Disordered" evidence="8">
    <location>
        <begin position="487"/>
        <end position="526"/>
    </location>
</feature>
<dbReference type="PANTHER" id="PTHR24223">
    <property type="entry name" value="ATP-BINDING CASSETTE SUB-FAMILY C"/>
    <property type="match status" value="1"/>
</dbReference>
<evidence type="ECO:0000256" key="3">
    <source>
        <dbReference type="ARBA" id="ARBA00022692"/>
    </source>
</evidence>
<dbReference type="CDD" id="cd03244">
    <property type="entry name" value="ABCC_MRP_domain2"/>
    <property type="match status" value="1"/>
</dbReference>
<feature type="transmembrane region" description="Helical" evidence="9">
    <location>
        <begin position="164"/>
        <end position="185"/>
    </location>
</feature>
<feature type="transmembrane region" description="Helical" evidence="9">
    <location>
        <begin position="1142"/>
        <end position="1169"/>
    </location>
</feature>
<evidence type="ECO:0000256" key="2">
    <source>
        <dbReference type="ARBA" id="ARBA00022448"/>
    </source>
</evidence>
<comment type="caution">
    <text evidence="12">The sequence shown here is derived from an EMBL/GenBank/DDBJ whole genome shotgun (WGS) entry which is preliminary data.</text>
</comment>
<feature type="region of interest" description="Disordered" evidence="8">
    <location>
        <begin position="1533"/>
        <end position="1578"/>
    </location>
</feature>
<dbReference type="EMBL" id="JAZGSY010000238">
    <property type="protein sequence ID" value="KAL1838103.1"/>
    <property type="molecule type" value="Genomic_DNA"/>
</dbReference>
<feature type="transmembrane region" description="Helical" evidence="9">
    <location>
        <begin position="1241"/>
        <end position="1261"/>
    </location>
</feature>
<evidence type="ECO:0000256" key="5">
    <source>
        <dbReference type="ARBA" id="ARBA00022840"/>
    </source>
</evidence>
<sequence>MAMAATSPDSGWWDVLWPCYGCCRTIWIPSLGQFSPACLGLLAHIPLWIAVVTVVLRYAAGPVWNARRPIWLRCFAAEEHDGPSLSRSGSSGDGESGCANLPPRELAKAWSPSTLTILVCSAGAVVLGAIGAATNPDHAQLYLGSFVPGVISCLILAVERPRTVPGAVLLIHGVVLAVESALLLLMPGASPGGWPRVLAWTAGCVLPLASIVVMLNMPLRDPLLDGRDISTPFTQPTHTLRTPEDIITLWQWMTVSWIAPLLKMGYERQLHDEDVWRLGYQFQHTRLHALFREVKGSVFGRVLKANGADIIVTTGLGILEMSLELSEPLLLKQLLAALSSDEGPNPRTAIVYAAITLVARLIRAQTATLNLWLTRRCYERCRGELITMIHEKALRRKAFTIPSGHVPGTTSSHGNHSDSDSDRRGHDEPGQDETERLLPGSPTPAGISTSTTLTDDDSSSIHSSSDAFSSHSDTSSRFNKLKSLVQRGYRKLSPPPRRAPPRPRPDETKSAEEPASEPNSPASTGRILNLVRGDAYDVSQRFWEAYTLVTKPLNLLLSLALLGRILGPASLAGVLVLLAGMAVNVFLMRLLLTVERARREVGDVKLQRTSQFCESIRHLRWYDWQGAWLETIMAARRVELRRVVQSSLVVKAIATVNALAAYLFPVAGFWAYTVVSGRELTVDVAFPALDLFAMLQNSLREIPDLVTIMLNARVSMGRIEAFMREPEKEDLEGVDLLAVEQSETGPPGPTLEIRFREVSFSWPGVTTREVLRGVSFECGPGLTVVCGRVGIGKTALLQAVLGEMDQRGGEREVPREMVGYCAQTPWLESMSIRDNILFSAPYDRARFRKVIEACCLRDDLDKFKWKDMTLIGENGVGLSGGQRARVALARAVYSRARILLLDDPIAALDHQTATSILRNLFHTHAAELTAGRLVVFVTHRVDIVAPYADQVLEVVDGGRVLAYGRAELENANNLHRLARLAQALPSPLTGVGEENSNSGAGGTGVVEDDDADPDKFIEEERRVHGGVVASVYWQYVKAGRLRWWFTMVVFFTLFRVVRIGYFWFLKEWGERYRREVPELGLGLTGGYYPEHLRHSVVSRAALQVDGQFFFPGSRAAASSSATESWFDLDRLLPSPSSHVGPWLVGFLVLSMIQVLFQTLSDASLIVIIYQAGKNMFERTMGRVAGATFRFYDVTPVGRLLNRLTADMAAIDGQIANHLMAVVFHSLGWLSSVIVISTATSVFLLISIVMTALFFITFDRFLPTSQSLRRLERVYLSPLFANIGTLAEGLTTVRAYRAEPHFQARIIANTDSFQKHDHMYWCLQAWLQYRFDLLSAASSFVLALAAVASGLSGGAVGFVLAAASNFVQSTHNLCRKYGEMQLQFVSVERVVELLDVEQEPKGTVVPPAAWPRYGDDVVFDRVTLRYAPNLDPVLKDVSFTIPGGANVAVTGRTGSGKSTLALSLLGTLLPDRAAGCGTIRIGGVDIASVDKHALRRNITFVAQDPVLFPGTLRDNLDPLGEHTEAERAEVLARVLGRHSETRTGESENDTDTATDDDEDEDNNNTTKFTLDTPVDAGGKNLSQGQRQLVGLGRAILRHSPVVILDEATASIDADTARYIQRLLREELKHSTVITIAHKAEAVQDANFEIVLDMGRVVKAGRRDLDEEVQELVVVS</sequence>
<feature type="transmembrane region" description="Helical" evidence="9">
    <location>
        <begin position="39"/>
        <end position="60"/>
    </location>
</feature>
<evidence type="ECO:0000256" key="8">
    <source>
        <dbReference type="SAM" id="MobiDB-lite"/>
    </source>
</evidence>
<comment type="subcellular location">
    <subcellularLocation>
        <location evidence="1">Membrane</location>
    </subcellularLocation>
</comment>
<feature type="compositionally biased region" description="Basic and acidic residues" evidence="8">
    <location>
        <begin position="415"/>
        <end position="436"/>
    </location>
</feature>
<feature type="transmembrane region" description="Helical" evidence="9">
    <location>
        <begin position="139"/>
        <end position="157"/>
    </location>
</feature>
<evidence type="ECO:0000256" key="6">
    <source>
        <dbReference type="ARBA" id="ARBA00022989"/>
    </source>
</evidence>
<feature type="domain" description="ABC transmembrane type-1" evidence="11">
    <location>
        <begin position="1128"/>
        <end position="1381"/>
    </location>
</feature>
<dbReference type="InterPro" id="IPR036640">
    <property type="entry name" value="ABC1_TM_sf"/>
</dbReference>
<feature type="transmembrane region" description="Helical" evidence="9">
    <location>
        <begin position="572"/>
        <end position="592"/>
    </location>
</feature>
<keyword evidence="5" id="KW-0067">ATP-binding</keyword>
<feature type="compositionally biased region" description="Low complexity" evidence="8">
    <location>
        <begin position="460"/>
        <end position="474"/>
    </location>
</feature>
<keyword evidence="7 9" id="KW-0472">Membrane</keyword>
<feature type="transmembrane region" description="Helical" evidence="9">
    <location>
        <begin position="1339"/>
        <end position="1362"/>
    </location>
</feature>
<feature type="domain" description="ABC transporter" evidence="10">
    <location>
        <begin position="753"/>
        <end position="981"/>
    </location>
</feature>
<dbReference type="InterPro" id="IPR027417">
    <property type="entry name" value="P-loop_NTPase"/>
</dbReference>
<dbReference type="SMART" id="SM00382">
    <property type="entry name" value="AAA"/>
    <property type="match status" value="2"/>
</dbReference>
<feature type="domain" description="ABC transporter" evidence="10">
    <location>
        <begin position="1416"/>
        <end position="1674"/>
    </location>
</feature>
<dbReference type="InterPro" id="IPR003593">
    <property type="entry name" value="AAA+_ATPase"/>
</dbReference>
<feature type="transmembrane region" description="Helical" evidence="9">
    <location>
        <begin position="1043"/>
        <end position="1064"/>
    </location>
</feature>
<dbReference type="PROSITE" id="PS50929">
    <property type="entry name" value="ABC_TM1F"/>
    <property type="match status" value="2"/>
</dbReference>
<evidence type="ECO:0000259" key="10">
    <source>
        <dbReference type="PROSITE" id="PS50893"/>
    </source>
</evidence>
<evidence type="ECO:0000256" key="7">
    <source>
        <dbReference type="ARBA" id="ARBA00023136"/>
    </source>
</evidence>
<dbReference type="PROSITE" id="PS50893">
    <property type="entry name" value="ABC_TRANSPORTER_2"/>
    <property type="match status" value="2"/>
</dbReference>
<keyword evidence="13" id="KW-1185">Reference proteome</keyword>
<dbReference type="InterPro" id="IPR003439">
    <property type="entry name" value="ABC_transporter-like_ATP-bd"/>
</dbReference>
<name>A0ABR3V8G3_HUMIN</name>
<dbReference type="InterPro" id="IPR017871">
    <property type="entry name" value="ABC_transporter-like_CS"/>
</dbReference>
<dbReference type="InterPro" id="IPR011527">
    <property type="entry name" value="ABC1_TM_dom"/>
</dbReference>
<keyword evidence="3 9" id="KW-0812">Transmembrane</keyword>
<feature type="transmembrane region" description="Helical" evidence="9">
    <location>
        <begin position="114"/>
        <end position="133"/>
    </location>
</feature>
<dbReference type="SUPFAM" id="SSF52540">
    <property type="entry name" value="P-loop containing nucleoside triphosphate hydrolases"/>
    <property type="match status" value="2"/>
</dbReference>
<proteinExistence type="predicted"/>
<evidence type="ECO:0000313" key="12">
    <source>
        <dbReference type="EMBL" id="KAL1838103.1"/>
    </source>
</evidence>
<feature type="compositionally biased region" description="Acidic residues" evidence="8">
    <location>
        <begin position="1545"/>
        <end position="1561"/>
    </location>
</feature>
<dbReference type="Gene3D" id="1.20.1560.10">
    <property type="entry name" value="ABC transporter type 1, transmembrane domain"/>
    <property type="match status" value="2"/>
</dbReference>
<reference evidence="12 13" key="1">
    <citation type="journal article" date="2024" name="Commun. Biol.">
        <title>Comparative genomic analysis of thermophilic fungi reveals convergent evolutionary adaptations and gene losses.</title>
        <authorList>
            <person name="Steindorff A.S."/>
            <person name="Aguilar-Pontes M.V."/>
            <person name="Robinson A.J."/>
            <person name="Andreopoulos B."/>
            <person name="LaButti K."/>
            <person name="Kuo A."/>
            <person name="Mondo S."/>
            <person name="Riley R."/>
            <person name="Otillar R."/>
            <person name="Haridas S."/>
            <person name="Lipzen A."/>
            <person name="Grimwood J."/>
            <person name="Schmutz J."/>
            <person name="Clum A."/>
            <person name="Reid I.D."/>
            <person name="Moisan M.C."/>
            <person name="Butler G."/>
            <person name="Nguyen T.T.M."/>
            <person name="Dewar K."/>
            <person name="Conant G."/>
            <person name="Drula E."/>
            <person name="Henrissat B."/>
            <person name="Hansel C."/>
            <person name="Singer S."/>
            <person name="Hutchinson M.I."/>
            <person name="de Vries R.P."/>
            <person name="Natvig D.O."/>
            <person name="Powell A.J."/>
            <person name="Tsang A."/>
            <person name="Grigoriev I.V."/>
        </authorList>
    </citation>
    <scope>NUCLEOTIDE SEQUENCE [LARGE SCALE GENOMIC DNA]</scope>
    <source>
        <strain evidence="12 13">CBS 620.91</strain>
    </source>
</reference>
<dbReference type="Proteomes" id="UP001583172">
    <property type="component" value="Unassembled WGS sequence"/>
</dbReference>
<keyword evidence="6 9" id="KW-1133">Transmembrane helix</keyword>
<evidence type="ECO:0000256" key="1">
    <source>
        <dbReference type="ARBA" id="ARBA00004370"/>
    </source>
</evidence>
<protein>
    <recommendedName>
        <fullName evidence="14">ABC transporter</fullName>
    </recommendedName>
</protein>
<feature type="region of interest" description="Disordered" evidence="8">
    <location>
        <begin position="401"/>
        <end position="474"/>
    </location>
</feature>
<dbReference type="PROSITE" id="PS00211">
    <property type="entry name" value="ABC_TRANSPORTER_1"/>
    <property type="match status" value="2"/>
</dbReference>
<dbReference type="Pfam" id="PF00005">
    <property type="entry name" value="ABC_tran"/>
    <property type="match status" value="2"/>
</dbReference>
<feature type="domain" description="ABC transmembrane type-1" evidence="11">
    <location>
        <begin position="523"/>
        <end position="711"/>
    </location>
</feature>
<evidence type="ECO:0000256" key="4">
    <source>
        <dbReference type="ARBA" id="ARBA00022741"/>
    </source>
</evidence>
<dbReference type="Pfam" id="PF00664">
    <property type="entry name" value="ABC_membrane"/>
    <property type="match status" value="2"/>
</dbReference>
<evidence type="ECO:0008006" key="14">
    <source>
        <dbReference type="Google" id="ProtNLM"/>
    </source>
</evidence>
<evidence type="ECO:0000259" key="11">
    <source>
        <dbReference type="PROSITE" id="PS50929"/>
    </source>
</evidence>
<dbReference type="PANTHER" id="PTHR24223:SF415">
    <property type="entry name" value="FI20190P1"/>
    <property type="match status" value="1"/>
</dbReference>
<feature type="transmembrane region" description="Helical" evidence="9">
    <location>
        <begin position="197"/>
        <end position="217"/>
    </location>
</feature>
<keyword evidence="2" id="KW-0813">Transport</keyword>
<accession>A0ABR3V8G3</accession>
<dbReference type="CDD" id="cd18604">
    <property type="entry name" value="ABC_6TM_VMR1_D2_like"/>
    <property type="match status" value="1"/>
</dbReference>
<dbReference type="InterPro" id="IPR050173">
    <property type="entry name" value="ABC_transporter_C-like"/>
</dbReference>
<gene>
    <name evidence="12" type="ORF">VTJ49DRAFT_3034</name>
</gene>
<organism evidence="12 13">
    <name type="scientific">Humicola insolens</name>
    <name type="common">Soft-rot fungus</name>
    <dbReference type="NCBI Taxonomy" id="85995"/>
    <lineage>
        <taxon>Eukaryota</taxon>
        <taxon>Fungi</taxon>
        <taxon>Dikarya</taxon>
        <taxon>Ascomycota</taxon>
        <taxon>Pezizomycotina</taxon>
        <taxon>Sordariomycetes</taxon>
        <taxon>Sordariomycetidae</taxon>
        <taxon>Sordariales</taxon>
        <taxon>Chaetomiaceae</taxon>
        <taxon>Mycothermus</taxon>
    </lineage>
</organism>
<dbReference type="CDD" id="cd03250">
    <property type="entry name" value="ABCC_MRP_domain1"/>
    <property type="match status" value="1"/>
</dbReference>
<dbReference type="SUPFAM" id="SSF90123">
    <property type="entry name" value="ABC transporter transmembrane region"/>
    <property type="match status" value="2"/>
</dbReference>
<keyword evidence="4" id="KW-0547">Nucleotide-binding</keyword>
<dbReference type="Gene3D" id="3.40.50.300">
    <property type="entry name" value="P-loop containing nucleotide triphosphate hydrolases"/>
    <property type="match status" value="2"/>
</dbReference>
<feature type="compositionally biased region" description="Basic and acidic residues" evidence="8">
    <location>
        <begin position="503"/>
        <end position="512"/>
    </location>
</feature>
<evidence type="ECO:0000313" key="13">
    <source>
        <dbReference type="Proteomes" id="UP001583172"/>
    </source>
</evidence>